<keyword evidence="2" id="KW-0812">Transmembrane</keyword>
<name>A0AAE4G7W8_9BURK</name>
<feature type="region of interest" description="Disordered" evidence="1">
    <location>
        <begin position="80"/>
        <end position="105"/>
    </location>
</feature>
<feature type="transmembrane region" description="Helical" evidence="2">
    <location>
        <begin position="55"/>
        <end position="78"/>
    </location>
</feature>
<organism evidence="3">
    <name type="scientific">Herbaspirillum huttiense subsp. nephrolepidis</name>
    <dbReference type="NCBI Taxonomy" id="3075126"/>
    <lineage>
        <taxon>Bacteria</taxon>
        <taxon>Pseudomonadati</taxon>
        <taxon>Pseudomonadota</taxon>
        <taxon>Betaproteobacteria</taxon>
        <taxon>Burkholderiales</taxon>
        <taxon>Oxalobacteraceae</taxon>
        <taxon>Herbaspirillum</taxon>
    </lineage>
</organism>
<feature type="compositionally biased region" description="Basic residues" evidence="1">
    <location>
        <begin position="88"/>
        <end position="99"/>
    </location>
</feature>
<evidence type="ECO:0000313" key="3">
    <source>
        <dbReference type="EMBL" id="MDT0337476.1"/>
    </source>
</evidence>
<keyword evidence="2" id="KW-1133">Transmembrane helix</keyword>
<keyword evidence="2" id="KW-0472">Membrane</keyword>
<protein>
    <submittedName>
        <fullName evidence="3">Uncharacterized protein</fullName>
    </submittedName>
</protein>
<evidence type="ECO:0000256" key="1">
    <source>
        <dbReference type="SAM" id="MobiDB-lite"/>
    </source>
</evidence>
<feature type="transmembrane region" description="Helical" evidence="2">
    <location>
        <begin position="21"/>
        <end position="43"/>
    </location>
</feature>
<evidence type="ECO:0000256" key="2">
    <source>
        <dbReference type="SAM" id="Phobius"/>
    </source>
</evidence>
<proteinExistence type="predicted"/>
<accession>A0AAE4G7W8</accession>
<comment type="caution">
    <text evidence="3">The sequence shown here is derived from an EMBL/GenBank/DDBJ whole genome shotgun (WGS) entry which is preliminary data.</text>
</comment>
<dbReference type="RefSeq" id="WP_284076945.1">
    <property type="nucleotide sequence ID" value="NZ_JAVLSM010000007.1"/>
</dbReference>
<dbReference type="AlphaFoldDB" id="A0AAE4G7W8"/>
<gene>
    <name evidence="3" type="ORF">RJN63_11600</name>
</gene>
<sequence>MNLKSIVLEYNSGNKLVRLGVKIFALGLALFVAFCGGMIHLWFSGFPRTGVPIPLWMSFSMLAGVFGLSVGACCIAIGMKPPEGGGGRGRKKESTRRVRFGAQVA</sequence>
<dbReference type="EMBL" id="JAVRAA010000005">
    <property type="protein sequence ID" value="MDT0337476.1"/>
    <property type="molecule type" value="Genomic_DNA"/>
</dbReference>
<reference evidence="3" key="1">
    <citation type="submission" date="2023-02" db="EMBL/GenBank/DDBJ databases">
        <title>Description of Herbaspirillum huttiense subsp. nephrolepsisexaltata and Herbaspirillum huttiense subsp. lycopersicon.</title>
        <authorList>
            <person name="Poudel M."/>
            <person name="Sharma A."/>
            <person name="Goss E."/>
            <person name="Tapia J.H."/>
            <person name="Harmon C.M."/>
            <person name="Jones J.B."/>
        </authorList>
    </citation>
    <scope>NUCLEOTIDE SEQUENCE</scope>
    <source>
        <strain evidence="3">NC40101</strain>
    </source>
</reference>